<protein>
    <recommendedName>
        <fullName evidence="7">Hydrophobin</fullName>
    </recommendedName>
</protein>
<dbReference type="Proteomes" id="UP000053989">
    <property type="component" value="Unassembled WGS sequence"/>
</dbReference>
<dbReference type="EMBL" id="KN822051">
    <property type="protein sequence ID" value="KIM61512.1"/>
    <property type="molecule type" value="Genomic_DNA"/>
</dbReference>
<evidence type="ECO:0000256" key="2">
    <source>
        <dbReference type="ARBA" id="ARBA00010446"/>
    </source>
</evidence>
<sequence length="117" mass="11583">MFIRASGLLVPIVALSSMVAAAPGPVARTDGSCSNGTLQCCQSTSTATSSSLSELTGLLGIVADIPLVGPLLGLNCSPITVIGLGSGANCAQQTVCCQNDQFSGLINVGCTNLNLGL</sequence>
<evidence type="ECO:0000313" key="8">
    <source>
        <dbReference type="EMBL" id="KIM61512.1"/>
    </source>
</evidence>
<reference evidence="9" key="2">
    <citation type="submission" date="2015-01" db="EMBL/GenBank/DDBJ databases">
        <title>Evolutionary Origins and Diversification of the Mycorrhizal Mutualists.</title>
        <authorList>
            <consortium name="DOE Joint Genome Institute"/>
            <consortium name="Mycorrhizal Genomics Consortium"/>
            <person name="Kohler A."/>
            <person name="Kuo A."/>
            <person name="Nagy L.G."/>
            <person name="Floudas D."/>
            <person name="Copeland A."/>
            <person name="Barry K.W."/>
            <person name="Cichocki N."/>
            <person name="Veneault-Fourrey C."/>
            <person name="LaButti K."/>
            <person name="Lindquist E.A."/>
            <person name="Lipzen A."/>
            <person name="Lundell T."/>
            <person name="Morin E."/>
            <person name="Murat C."/>
            <person name="Riley R."/>
            <person name="Ohm R."/>
            <person name="Sun H."/>
            <person name="Tunlid A."/>
            <person name="Henrissat B."/>
            <person name="Grigoriev I.V."/>
            <person name="Hibbett D.S."/>
            <person name="Martin F."/>
        </authorList>
    </citation>
    <scope>NUCLEOTIDE SEQUENCE [LARGE SCALE GENOMIC DNA]</scope>
    <source>
        <strain evidence="9">Foug A</strain>
    </source>
</reference>
<evidence type="ECO:0000256" key="3">
    <source>
        <dbReference type="ARBA" id="ARBA00022512"/>
    </source>
</evidence>
<organism evidence="8 9">
    <name type="scientific">Scleroderma citrinum Foug A</name>
    <dbReference type="NCBI Taxonomy" id="1036808"/>
    <lineage>
        <taxon>Eukaryota</taxon>
        <taxon>Fungi</taxon>
        <taxon>Dikarya</taxon>
        <taxon>Basidiomycota</taxon>
        <taxon>Agaricomycotina</taxon>
        <taxon>Agaricomycetes</taxon>
        <taxon>Agaricomycetidae</taxon>
        <taxon>Boletales</taxon>
        <taxon>Sclerodermatineae</taxon>
        <taxon>Sclerodermataceae</taxon>
        <taxon>Scleroderma</taxon>
    </lineage>
</organism>
<keyword evidence="5 7" id="KW-0732">Signal</keyword>
<keyword evidence="6 7" id="KW-1015">Disulfide bond</keyword>
<dbReference type="HOGENOM" id="CLU_105134_2_0_1"/>
<dbReference type="SMART" id="SM00075">
    <property type="entry name" value="HYDRO"/>
    <property type="match status" value="1"/>
</dbReference>
<feature type="signal peptide" evidence="7">
    <location>
        <begin position="1"/>
        <end position="21"/>
    </location>
</feature>
<comment type="similarity">
    <text evidence="2 7">Belongs to the fungal hydrophobin family.</text>
</comment>
<dbReference type="PROSITE" id="PS00956">
    <property type="entry name" value="HYDROPHOBIN"/>
    <property type="match status" value="1"/>
</dbReference>
<dbReference type="AlphaFoldDB" id="A0A0C3A9F1"/>
<evidence type="ECO:0000256" key="4">
    <source>
        <dbReference type="ARBA" id="ARBA00022525"/>
    </source>
</evidence>
<dbReference type="CDD" id="cd23507">
    <property type="entry name" value="hydrophobin_I"/>
    <property type="match status" value="1"/>
</dbReference>
<reference evidence="8 9" key="1">
    <citation type="submission" date="2014-04" db="EMBL/GenBank/DDBJ databases">
        <authorList>
            <consortium name="DOE Joint Genome Institute"/>
            <person name="Kuo A."/>
            <person name="Kohler A."/>
            <person name="Nagy L.G."/>
            <person name="Floudas D."/>
            <person name="Copeland A."/>
            <person name="Barry K.W."/>
            <person name="Cichocki N."/>
            <person name="Veneault-Fourrey C."/>
            <person name="LaButti K."/>
            <person name="Lindquist E.A."/>
            <person name="Lipzen A."/>
            <person name="Lundell T."/>
            <person name="Morin E."/>
            <person name="Murat C."/>
            <person name="Sun H."/>
            <person name="Tunlid A."/>
            <person name="Henrissat B."/>
            <person name="Grigoriev I.V."/>
            <person name="Hibbett D.S."/>
            <person name="Martin F."/>
            <person name="Nordberg H.P."/>
            <person name="Cantor M.N."/>
            <person name="Hua S.X."/>
        </authorList>
    </citation>
    <scope>NUCLEOTIDE SEQUENCE [LARGE SCALE GENOMIC DNA]</scope>
    <source>
        <strain evidence="8 9">Foug A</strain>
    </source>
</reference>
<feature type="chain" id="PRO_5013984349" description="Hydrophobin" evidence="7">
    <location>
        <begin position="22"/>
        <end position="117"/>
    </location>
</feature>
<dbReference type="OrthoDB" id="4225815at2759"/>
<gene>
    <name evidence="8" type="ORF">SCLCIDRAFT_1215978</name>
</gene>
<comment type="subcellular location">
    <subcellularLocation>
        <location evidence="1 7">Secreted</location>
        <location evidence="1 7">Cell wall</location>
    </subcellularLocation>
</comment>
<dbReference type="InterPro" id="IPR019778">
    <property type="entry name" value="Class_I_Hydrophobin_CS"/>
</dbReference>
<keyword evidence="3 7" id="KW-0134">Cell wall</keyword>
<proteinExistence type="inferred from homology"/>
<evidence type="ECO:0000256" key="5">
    <source>
        <dbReference type="ARBA" id="ARBA00022729"/>
    </source>
</evidence>
<name>A0A0C3A9F1_9AGAM</name>
<dbReference type="InterPro" id="IPR001338">
    <property type="entry name" value="Class_I_Hydrophobin"/>
</dbReference>
<evidence type="ECO:0000256" key="6">
    <source>
        <dbReference type="ARBA" id="ARBA00023157"/>
    </source>
</evidence>
<keyword evidence="4 7" id="KW-0964">Secreted</keyword>
<keyword evidence="9" id="KW-1185">Reference proteome</keyword>
<dbReference type="GO" id="GO:0009277">
    <property type="term" value="C:fungal-type cell wall"/>
    <property type="evidence" value="ECO:0007669"/>
    <property type="project" value="InterPro"/>
</dbReference>
<evidence type="ECO:0000313" key="9">
    <source>
        <dbReference type="Proteomes" id="UP000053989"/>
    </source>
</evidence>
<accession>A0A0C3A9F1</accession>
<dbReference type="InParanoid" id="A0A0C3A9F1"/>
<dbReference type="GO" id="GO:0005199">
    <property type="term" value="F:structural constituent of cell wall"/>
    <property type="evidence" value="ECO:0007669"/>
    <property type="project" value="InterPro"/>
</dbReference>
<evidence type="ECO:0000256" key="7">
    <source>
        <dbReference type="RuleBase" id="RU365009"/>
    </source>
</evidence>
<dbReference type="Pfam" id="PF01185">
    <property type="entry name" value="Hydrophobin"/>
    <property type="match status" value="1"/>
</dbReference>
<evidence type="ECO:0000256" key="1">
    <source>
        <dbReference type="ARBA" id="ARBA00004191"/>
    </source>
</evidence>
<dbReference type="STRING" id="1036808.A0A0C3A9F1"/>